<evidence type="ECO:0000313" key="7">
    <source>
        <dbReference type="Proteomes" id="UP000255165"/>
    </source>
</evidence>
<dbReference type="PANTHER" id="PTHR44688">
    <property type="entry name" value="DNA-BINDING TRANSCRIPTIONAL ACTIVATOR DEVR_DOSR"/>
    <property type="match status" value="1"/>
</dbReference>
<dbReference type="Gene3D" id="1.10.10.10">
    <property type="entry name" value="Winged helix-like DNA-binding domain superfamily/Winged helix DNA-binding domain"/>
    <property type="match status" value="1"/>
</dbReference>
<feature type="region of interest" description="Disordered" evidence="4">
    <location>
        <begin position="1"/>
        <end position="23"/>
    </location>
</feature>
<keyword evidence="3" id="KW-0804">Transcription</keyword>
<dbReference type="InterPro" id="IPR036388">
    <property type="entry name" value="WH-like_DNA-bd_sf"/>
</dbReference>
<accession>A0A370NHL2</accession>
<dbReference type="Pfam" id="PF25873">
    <property type="entry name" value="WHD_MalT"/>
    <property type="match status" value="1"/>
</dbReference>
<dbReference type="SUPFAM" id="SSF46894">
    <property type="entry name" value="C-terminal effector domain of the bipartite response regulators"/>
    <property type="match status" value="1"/>
</dbReference>
<organism evidence="6 7">
    <name type="scientific">Cupriavidus lacunae</name>
    <dbReference type="NCBI Taxonomy" id="2666307"/>
    <lineage>
        <taxon>Bacteria</taxon>
        <taxon>Pseudomonadati</taxon>
        <taxon>Pseudomonadota</taxon>
        <taxon>Betaproteobacteria</taxon>
        <taxon>Burkholderiales</taxon>
        <taxon>Burkholderiaceae</taxon>
        <taxon>Cupriavidus</taxon>
    </lineage>
</organism>
<feature type="domain" description="HTH luxR-type" evidence="5">
    <location>
        <begin position="860"/>
        <end position="925"/>
    </location>
</feature>
<dbReference type="Pfam" id="PF13191">
    <property type="entry name" value="AAA_16"/>
    <property type="match status" value="1"/>
</dbReference>
<reference evidence="7" key="1">
    <citation type="submission" date="2018-06" db="EMBL/GenBank/DDBJ databases">
        <authorList>
            <person name="Feng T."/>
            <person name="Jeon C.O."/>
        </authorList>
    </citation>
    <scope>NUCLEOTIDE SEQUENCE [LARGE SCALE GENOMIC DNA]</scope>
    <source>
        <strain evidence="7">S23</strain>
    </source>
</reference>
<dbReference type="InterPro" id="IPR059106">
    <property type="entry name" value="WHD_MalT"/>
</dbReference>
<dbReference type="InterPro" id="IPR041664">
    <property type="entry name" value="AAA_16"/>
</dbReference>
<dbReference type="Pfam" id="PF00196">
    <property type="entry name" value="GerE"/>
    <property type="match status" value="1"/>
</dbReference>
<evidence type="ECO:0000259" key="5">
    <source>
        <dbReference type="PROSITE" id="PS50043"/>
    </source>
</evidence>
<dbReference type="InterPro" id="IPR011990">
    <property type="entry name" value="TPR-like_helical_dom_sf"/>
</dbReference>
<dbReference type="SMART" id="SM00421">
    <property type="entry name" value="HTH_LUXR"/>
    <property type="match status" value="1"/>
</dbReference>
<sequence length="938" mass="103490">MKGPSATRSASSQDSVSHSDVSAAVPAQSIGRAIEAVPSTKLVPPRPARRLVPRDALQERLLAVRRQRCVIVQGPAGSGKTSTLVAWRQRLLTLDFDVAWLTVAAEDNELTRFFGALLASFAMVDATVVREAALLVGRDHSKAVLERCVITVVHAIAGRARDFVLMIDDAHCLEEPRSHQVLQWLVDYAPPNLHLVFASRSVLPLSLARLRAQGQVSEFDLKDLRFSPEESERFLRDHLGRIDRSDAEMLHQLTDGWVAGLQLFAVDLKTRSGTRYPRVQVRDATAFASYFEREVLVNLAPDDLDLLSRAAICNRFCASLCATLMQQPHAVASMTSRLARLDSDSLFISQISGANQEAWYRLHPLLREVLLGRPGHHDAGMRQALHKAAWRWFELRGHLDEAVRHAVQAGEAHAAAEVLEGCAIDLMGQGELVQLAGIMRQLPEEEVQPRIQLRMVTAYLCMYARDLDALQVALASLEAEQDTMPARERFAVCLLRGASAMQRDDTETVRAMRPDVEVIPHDAQGFAFAGRAHLLAWSHMYDGHFERARAILREAAPHNVTSARRLVSLALEGMSLTLEGHMIRAEHLLREVQRACALQGAASVDAAGLADGLLGETLYEANEREAVCQLLEPRLDVLERISGPDAALRALVALFQAHWTLGRRTEALACLARLEAYATRNGQERAQAHALALRLRVHHARGETTQAMAVLERLVALGTLHASARQGAPAEIRRVCEQARVEACLHWQDFDGAVSRCLPLLALTASVGRWAGVATLHMMLAVAEAGRGDRKAARRQAFKGLRLGHRLGLARSLLDASAGVATLLEDLLDDGAPDPVLAFYIRRLLDARMREAPPLRPACEEDRADLLNARERQVLELVAQAMPNKKIARVLGLTTHTVKWHLRKIYGKLGVSERDEAVARMRDLALSGQPTSPIRLVN</sequence>
<dbReference type="InterPro" id="IPR027417">
    <property type="entry name" value="P-loop_NTPase"/>
</dbReference>
<dbReference type="CDD" id="cd06170">
    <property type="entry name" value="LuxR_C_like"/>
    <property type="match status" value="1"/>
</dbReference>
<dbReference type="InterPro" id="IPR016032">
    <property type="entry name" value="Sig_transdc_resp-reg_C-effctor"/>
</dbReference>
<feature type="compositionally biased region" description="Low complexity" evidence="4">
    <location>
        <begin position="9"/>
        <end position="23"/>
    </location>
</feature>
<evidence type="ECO:0000256" key="3">
    <source>
        <dbReference type="ARBA" id="ARBA00023163"/>
    </source>
</evidence>
<dbReference type="Proteomes" id="UP000255165">
    <property type="component" value="Unassembled WGS sequence"/>
</dbReference>
<evidence type="ECO:0000256" key="2">
    <source>
        <dbReference type="ARBA" id="ARBA00023125"/>
    </source>
</evidence>
<dbReference type="PRINTS" id="PR00038">
    <property type="entry name" value="HTHLUXR"/>
</dbReference>
<keyword evidence="2" id="KW-0238">DNA-binding</keyword>
<dbReference type="AlphaFoldDB" id="A0A370NHL2"/>
<dbReference type="Gene3D" id="1.25.40.10">
    <property type="entry name" value="Tetratricopeptide repeat domain"/>
    <property type="match status" value="1"/>
</dbReference>
<dbReference type="PROSITE" id="PS50043">
    <property type="entry name" value="HTH_LUXR_2"/>
    <property type="match status" value="1"/>
</dbReference>
<dbReference type="EMBL" id="QKWJ01000115">
    <property type="protein sequence ID" value="RDK05107.1"/>
    <property type="molecule type" value="Genomic_DNA"/>
</dbReference>
<gene>
    <name evidence="6" type="ORF">DN412_38925</name>
</gene>
<dbReference type="PANTHER" id="PTHR44688:SF25">
    <property type="entry name" value="HTH LUXR-TYPE DOMAIN-CONTAINING PROTEIN"/>
    <property type="match status" value="1"/>
</dbReference>
<name>A0A370NHL2_9BURK</name>
<evidence type="ECO:0000256" key="4">
    <source>
        <dbReference type="SAM" id="MobiDB-lite"/>
    </source>
</evidence>
<dbReference type="GO" id="GO:0016887">
    <property type="term" value="F:ATP hydrolysis activity"/>
    <property type="evidence" value="ECO:0007669"/>
    <property type="project" value="InterPro"/>
</dbReference>
<comment type="caution">
    <text evidence="6">The sequence shown here is derived from an EMBL/GenBank/DDBJ whole genome shotgun (WGS) entry which is preliminary data.</text>
</comment>
<proteinExistence type="predicted"/>
<dbReference type="GO" id="GO:0006355">
    <property type="term" value="P:regulation of DNA-templated transcription"/>
    <property type="evidence" value="ECO:0007669"/>
    <property type="project" value="InterPro"/>
</dbReference>
<protein>
    <submittedName>
        <fullName evidence="6">LuxR family transcriptional regulator</fullName>
    </submittedName>
</protein>
<dbReference type="InterPro" id="IPR000792">
    <property type="entry name" value="Tscrpt_reg_LuxR_C"/>
</dbReference>
<evidence type="ECO:0000256" key="1">
    <source>
        <dbReference type="ARBA" id="ARBA00023015"/>
    </source>
</evidence>
<evidence type="ECO:0000313" key="6">
    <source>
        <dbReference type="EMBL" id="RDK05107.1"/>
    </source>
</evidence>
<keyword evidence="7" id="KW-1185">Reference proteome</keyword>
<dbReference type="Gene3D" id="3.40.50.300">
    <property type="entry name" value="P-loop containing nucleotide triphosphate hydrolases"/>
    <property type="match status" value="1"/>
</dbReference>
<dbReference type="GO" id="GO:0003677">
    <property type="term" value="F:DNA binding"/>
    <property type="evidence" value="ECO:0007669"/>
    <property type="project" value="UniProtKB-KW"/>
</dbReference>
<dbReference type="SUPFAM" id="SSF52540">
    <property type="entry name" value="P-loop containing nucleoside triphosphate hydrolases"/>
    <property type="match status" value="1"/>
</dbReference>
<keyword evidence="1" id="KW-0805">Transcription regulation</keyword>